<sequence length="139" mass="16762">MEYYLYKYKVIQPRSKKYLVVDFLDENKCIALYNFVVNAFADRINTDIIGQINKVFEDVLACRSNREFIEGKYSGLDIRCNYTEVFDTYFECDPDSSNQLSMFVDTRELYYMLLNYIYEVRKFKVNPENYCIEENKIKQ</sequence>
<accession>F2F4G7</accession>
<keyword evidence="1" id="KW-0808">Transferase</keyword>
<evidence type="ECO:0000313" key="2">
    <source>
        <dbReference type="Proteomes" id="UP000006691"/>
    </source>
</evidence>
<dbReference type="HOGENOM" id="CLU_1843797_0_0_9"/>
<name>F2F4G7_SOLSS</name>
<dbReference type="AlphaFoldDB" id="F2F4G7"/>
<proteinExistence type="predicted"/>
<organism evidence="1 2">
    <name type="scientific">Solibacillus silvestris (strain StLB046)</name>
    <name type="common">Bacillus silvestris</name>
    <dbReference type="NCBI Taxonomy" id="1002809"/>
    <lineage>
        <taxon>Bacteria</taxon>
        <taxon>Bacillati</taxon>
        <taxon>Bacillota</taxon>
        <taxon>Bacilli</taxon>
        <taxon>Bacillales</taxon>
        <taxon>Caryophanaceae</taxon>
        <taxon>Solibacillus</taxon>
    </lineage>
</organism>
<dbReference type="EMBL" id="AP012157">
    <property type="protein sequence ID" value="BAK14701.1"/>
    <property type="molecule type" value="Genomic_DNA"/>
</dbReference>
<dbReference type="GO" id="GO:0016740">
    <property type="term" value="F:transferase activity"/>
    <property type="evidence" value="ECO:0007669"/>
    <property type="project" value="UniProtKB-KW"/>
</dbReference>
<dbReference type="KEGG" id="siv:SSIL_0278"/>
<protein>
    <submittedName>
        <fullName evidence="1">Sulfate adenylate transferase subunit 1</fullName>
    </submittedName>
</protein>
<dbReference type="Proteomes" id="UP000006691">
    <property type="component" value="Chromosome"/>
</dbReference>
<gene>
    <name evidence="1" type="ordered locus">SSIL_0278</name>
</gene>
<evidence type="ECO:0000313" key="1">
    <source>
        <dbReference type="EMBL" id="BAK14701.1"/>
    </source>
</evidence>
<keyword evidence="2" id="KW-1185">Reference proteome</keyword>
<reference evidence="2" key="1">
    <citation type="submission" date="2011-04" db="EMBL/GenBank/DDBJ databases">
        <title>Genome sequence of Solibacillus silvestris StLB046.</title>
        <authorList>
            <person name="Morohoshi T."/>
            <person name="Someya N."/>
            <person name="Ikeda T."/>
        </authorList>
    </citation>
    <scope>NUCLEOTIDE SEQUENCE [LARGE SCALE GENOMIC DNA]</scope>
    <source>
        <strain evidence="2">StLB046</strain>
    </source>
</reference>
<reference evidence="1 2" key="2">
    <citation type="journal article" date="2012" name="J. Biosci. Bioeng.">
        <title>Complete genome sequence and characterization of the N-acylhomoserine lactone-degrading gene of the potato leaf-associated Solibacillus silvestris.</title>
        <authorList>
            <person name="Morohoshi T."/>
            <person name="Tominaga Y."/>
            <person name="Someya N."/>
            <person name="Ikeda T."/>
        </authorList>
    </citation>
    <scope>NUCLEOTIDE SEQUENCE [LARGE SCALE GENOMIC DNA]</scope>
    <source>
        <strain evidence="1 2">StLB046</strain>
    </source>
</reference>